<protein>
    <recommendedName>
        <fullName evidence="2">B box-type domain-containing protein</fullName>
    </recommendedName>
</protein>
<accession>A0ABY7FP19</accession>
<dbReference type="PROSITE" id="PS50119">
    <property type="entry name" value="ZF_BBOX"/>
    <property type="match status" value="1"/>
</dbReference>
<organism evidence="3 4">
    <name type="scientific">Mya arenaria</name>
    <name type="common">Soft-shell clam</name>
    <dbReference type="NCBI Taxonomy" id="6604"/>
    <lineage>
        <taxon>Eukaryota</taxon>
        <taxon>Metazoa</taxon>
        <taxon>Spiralia</taxon>
        <taxon>Lophotrochozoa</taxon>
        <taxon>Mollusca</taxon>
        <taxon>Bivalvia</taxon>
        <taxon>Autobranchia</taxon>
        <taxon>Heteroconchia</taxon>
        <taxon>Euheterodonta</taxon>
        <taxon>Imparidentia</taxon>
        <taxon>Neoheterodontei</taxon>
        <taxon>Myida</taxon>
        <taxon>Myoidea</taxon>
        <taxon>Myidae</taxon>
        <taxon>Mya</taxon>
    </lineage>
</organism>
<evidence type="ECO:0000313" key="3">
    <source>
        <dbReference type="EMBL" id="WAR22884.1"/>
    </source>
</evidence>
<keyword evidence="1" id="KW-0863">Zinc-finger</keyword>
<dbReference type="Pfam" id="PF02174">
    <property type="entry name" value="IRS"/>
    <property type="match status" value="1"/>
</dbReference>
<evidence type="ECO:0000259" key="2">
    <source>
        <dbReference type="PROSITE" id="PS50119"/>
    </source>
</evidence>
<sequence length="329" mass="38171">MSYMVNCEACLTEDQVAAGAIFCRDCGQVLCDKCLKQHRKFKGLVGHTILGLPEYRHWLEKELTRLTLYQTDIPELQNTTYQDIVSDQMTPIARHQVVSNSYLTAIKSVENITKDHNRRSDESHLHIDPVQPLLGEHHLDSESDFRVHVKKCDIDQTKTRQTNHFRKSIIEFLKPNTKKKHKLEDNNDRHYSETNFDSHVYESADASVQQVEDLYEEIFNDQRSFQSVENTYVEVKTTALAKSLKLTGSRYIGINHLGIHFMRGSKKRKQHSFPLTSIKSYGRHGTSSVYFDIDGKGHVLVKPKFKHPTQILETFRVAIQQWQDEQKLT</sequence>
<feature type="domain" description="B box-type" evidence="2">
    <location>
        <begin position="5"/>
        <end position="52"/>
    </location>
</feature>
<dbReference type="CDD" id="cd19757">
    <property type="entry name" value="Bbox1"/>
    <property type="match status" value="1"/>
</dbReference>
<dbReference type="SUPFAM" id="SSF57903">
    <property type="entry name" value="FYVE/PHD zinc finger"/>
    <property type="match status" value="1"/>
</dbReference>
<keyword evidence="4" id="KW-1185">Reference proteome</keyword>
<dbReference type="InterPro" id="IPR002404">
    <property type="entry name" value="IRS_PTB"/>
</dbReference>
<gene>
    <name evidence="3" type="ORF">MAR_036553</name>
</gene>
<dbReference type="Proteomes" id="UP001164746">
    <property type="component" value="Chromosome 13"/>
</dbReference>
<evidence type="ECO:0000313" key="4">
    <source>
        <dbReference type="Proteomes" id="UP001164746"/>
    </source>
</evidence>
<keyword evidence="1" id="KW-0479">Metal-binding</keyword>
<reference evidence="3" key="1">
    <citation type="submission" date="2022-11" db="EMBL/GenBank/DDBJ databases">
        <title>Centuries of genome instability and evolution in soft-shell clam transmissible cancer (bioRxiv).</title>
        <authorList>
            <person name="Hart S.F.M."/>
            <person name="Yonemitsu M.A."/>
            <person name="Giersch R.M."/>
            <person name="Beal B.F."/>
            <person name="Arriagada G."/>
            <person name="Davis B.W."/>
            <person name="Ostrander E.A."/>
            <person name="Goff S.P."/>
            <person name="Metzger M.J."/>
        </authorList>
    </citation>
    <scope>NUCLEOTIDE SEQUENCE</scope>
    <source>
        <strain evidence="3">MELC-2E11</strain>
        <tissue evidence="3">Siphon/mantle</tissue>
    </source>
</reference>
<dbReference type="InterPro" id="IPR000315">
    <property type="entry name" value="Znf_B-box"/>
</dbReference>
<dbReference type="InterPro" id="IPR011011">
    <property type="entry name" value="Znf_FYVE_PHD"/>
</dbReference>
<dbReference type="EMBL" id="CP111024">
    <property type="protein sequence ID" value="WAR22884.1"/>
    <property type="molecule type" value="Genomic_DNA"/>
</dbReference>
<name>A0ABY7FP19_MYAAR</name>
<keyword evidence="1" id="KW-0862">Zinc</keyword>
<evidence type="ECO:0000256" key="1">
    <source>
        <dbReference type="PROSITE-ProRule" id="PRU00024"/>
    </source>
</evidence>
<proteinExistence type="predicted"/>